<proteinExistence type="predicted"/>
<gene>
    <name evidence="1" type="ORF">MM415B02938_0004</name>
</gene>
<dbReference type="EMBL" id="MT142721">
    <property type="protein sequence ID" value="QJA87619.1"/>
    <property type="molecule type" value="Genomic_DNA"/>
</dbReference>
<evidence type="ECO:0000313" key="1">
    <source>
        <dbReference type="EMBL" id="QJA87619.1"/>
    </source>
</evidence>
<sequence length="117" mass="13695">MKYYRPHRHRKDVLMLSLLSRGNVDNAISDARDQLDAEGRLYICDVRRCPLPTGPNVRGVRKQNLLRWLDRAGLVAVECFEQKDLTYALVRKMTGEELRLQAEQKRGMAHAYFDDQY</sequence>
<organism evidence="1">
    <name type="scientific">viral metagenome</name>
    <dbReference type="NCBI Taxonomy" id="1070528"/>
    <lineage>
        <taxon>unclassified sequences</taxon>
        <taxon>metagenomes</taxon>
        <taxon>organismal metagenomes</taxon>
    </lineage>
</organism>
<evidence type="ECO:0008006" key="2">
    <source>
        <dbReference type="Google" id="ProtNLM"/>
    </source>
</evidence>
<reference evidence="1" key="1">
    <citation type="submission" date="2020-03" db="EMBL/GenBank/DDBJ databases">
        <title>The deep terrestrial virosphere.</title>
        <authorList>
            <person name="Holmfeldt K."/>
            <person name="Nilsson E."/>
            <person name="Simone D."/>
            <person name="Lopez-Fernandez M."/>
            <person name="Wu X."/>
            <person name="de Brujin I."/>
            <person name="Lundin D."/>
            <person name="Andersson A."/>
            <person name="Bertilsson S."/>
            <person name="Dopson M."/>
        </authorList>
    </citation>
    <scope>NUCLEOTIDE SEQUENCE</scope>
    <source>
        <strain evidence="1">MM415B02938</strain>
    </source>
</reference>
<protein>
    <recommendedName>
        <fullName evidence="2">Methyltransferase</fullName>
    </recommendedName>
</protein>
<accession>A0A6M3KZT7</accession>
<dbReference type="AlphaFoldDB" id="A0A6M3KZT7"/>
<name>A0A6M3KZT7_9ZZZZ</name>